<dbReference type="SMART" id="SM00909">
    <property type="entry name" value="Germane"/>
    <property type="match status" value="1"/>
</dbReference>
<keyword evidence="4" id="KW-0449">Lipoprotein</keyword>
<dbReference type="AlphaFoldDB" id="K9YN92"/>
<feature type="transmembrane region" description="Helical" evidence="2">
    <location>
        <begin position="15"/>
        <end position="34"/>
    </location>
</feature>
<evidence type="ECO:0000259" key="3">
    <source>
        <dbReference type="SMART" id="SM00909"/>
    </source>
</evidence>
<dbReference type="Pfam" id="PF10646">
    <property type="entry name" value="Germane"/>
    <property type="match status" value="1"/>
</dbReference>
<dbReference type="Proteomes" id="UP000010483">
    <property type="component" value="Chromosome"/>
</dbReference>
<dbReference type="BioCyc" id="CSTA292563:G1353-1622-MONOMER"/>
<dbReference type="STRING" id="292563.Cyast_1612"/>
<dbReference type="EMBL" id="CP003940">
    <property type="protein sequence ID" value="AFZ47573.1"/>
    <property type="molecule type" value="Genomic_DNA"/>
</dbReference>
<gene>
    <name evidence="4" type="ordered locus">Cyast_1612</name>
</gene>
<dbReference type="PATRIC" id="fig|292563.3.peg.1684"/>
<protein>
    <submittedName>
        <fullName evidence="4">Lipoprotein LpqB, GerMN domain protein</fullName>
    </submittedName>
</protein>
<evidence type="ECO:0000256" key="2">
    <source>
        <dbReference type="SAM" id="Phobius"/>
    </source>
</evidence>
<keyword evidence="2" id="KW-1133">Transmembrane helix</keyword>
<name>K9YN92_CYASC</name>
<keyword evidence="5" id="KW-1185">Reference proteome</keyword>
<sequence>MADKNTNPFSSLKNTIVVGGVVLVLGTAAALLAYTSLNRETTQVPDPTIVEPTQPTDPEQPTQPEGQRVNLYWLNENLEIIPRTTDLPRATTQEEVLTNAFNMLLQGSDTDDFSAIPENTQLLDLDVREDGVHVDLSFEFTTGGGSASMVGRLGQVIYTASSLEPDTPVWLSVDGEPLELLGGEGLEVEQPMTRELYQEQYQF</sequence>
<reference evidence="5" key="1">
    <citation type="journal article" date="2013" name="Proc. Natl. Acad. Sci. U.S.A.">
        <title>Improving the coverage of the cyanobacterial phylum using diversity-driven genome sequencing.</title>
        <authorList>
            <person name="Shih P.M."/>
            <person name="Wu D."/>
            <person name="Latifi A."/>
            <person name="Axen S.D."/>
            <person name="Fewer D.P."/>
            <person name="Talla E."/>
            <person name="Calteau A."/>
            <person name="Cai F."/>
            <person name="Tandeau de Marsac N."/>
            <person name="Rippka R."/>
            <person name="Herdman M."/>
            <person name="Sivonen K."/>
            <person name="Coursin T."/>
            <person name="Laurent T."/>
            <person name="Goodwin L."/>
            <person name="Nolan M."/>
            <person name="Davenport K.W."/>
            <person name="Han C.S."/>
            <person name="Rubin E.M."/>
            <person name="Eisen J.A."/>
            <person name="Woyke T."/>
            <person name="Gugger M."/>
            <person name="Kerfeld C.A."/>
        </authorList>
    </citation>
    <scope>NUCLEOTIDE SEQUENCE [LARGE SCALE GENOMIC DNA]</scope>
    <source>
        <strain evidence="5">ATCC 29140 / PCC 7202</strain>
    </source>
</reference>
<dbReference type="KEGG" id="csn:Cyast_1612"/>
<evidence type="ECO:0000256" key="1">
    <source>
        <dbReference type="SAM" id="MobiDB-lite"/>
    </source>
</evidence>
<proteinExistence type="predicted"/>
<evidence type="ECO:0000313" key="5">
    <source>
        <dbReference type="Proteomes" id="UP000010483"/>
    </source>
</evidence>
<feature type="compositionally biased region" description="Low complexity" evidence="1">
    <location>
        <begin position="51"/>
        <end position="65"/>
    </location>
</feature>
<accession>K9YN92</accession>
<keyword evidence="2" id="KW-0812">Transmembrane</keyword>
<feature type="region of interest" description="Disordered" evidence="1">
    <location>
        <begin position="43"/>
        <end position="66"/>
    </location>
</feature>
<keyword evidence="2" id="KW-0472">Membrane</keyword>
<dbReference type="HOGENOM" id="CLU_094596_0_0_3"/>
<dbReference type="InterPro" id="IPR019606">
    <property type="entry name" value="GerMN"/>
</dbReference>
<dbReference type="eggNOG" id="COG5401">
    <property type="taxonomic scope" value="Bacteria"/>
</dbReference>
<organism evidence="4 5">
    <name type="scientific">Cyanobacterium stanieri (strain ATCC 29140 / PCC 7202)</name>
    <dbReference type="NCBI Taxonomy" id="292563"/>
    <lineage>
        <taxon>Bacteria</taxon>
        <taxon>Bacillati</taxon>
        <taxon>Cyanobacteriota</taxon>
        <taxon>Cyanophyceae</taxon>
        <taxon>Oscillatoriophycideae</taxon>
        <taxon>Chroococcales</taxon>
        <taxon>Geminocystaceae</taxon>
        <taxon>Cyanobacterium</taxon>
    </lineage>
</organism>
<feature type="domain" description="GerMN" evidence="3">
    <location>
        <begin position="97"/>
        <end position="182"/>
    </location>
</feature>
<evidence type="ECO:0000313" key="4">
    <source>
        <dbReference type="EMBL" id="AFZ47573.1"/>
    </source>
</evidence>